<feature type="transmembrane region" description="Helical" evidence="2">
    <location>
        <begin position="12"/>
        <end position="33"/>
    </location>
</feature>
<feature type="transmembrane region" description="Helical" evidence="2">
    <location>
        <begin position="176"/>
        <end position="193"/>
    </location>
</feature>
<evidence type="ECO:0000313" key="5">
    <source>
        <dbReference type="Proteomes" id="UP000189735"/>
    </source>
</evidence>
<dbReference type="PANTHER" id="PTHR42736:SF1">
    <property type="entry name" value="PROTEIN-GLUTAMINE GAMMA-GLUTAMYLTRANSFERASE"/>
    <property type="match status" value="1"/>
</dbReference>
<sequence length="771" mass="81511">MRRPPAFDRRSAAADTVFFVVLMAVAASTLWPIYQTPRLIVLAAAALALGVVVAWTGALLRWPGYVVFAASVAVFLVFGVALAVPGRAIFGVLPSFDGVRDLVTGTALAWKQLVTVDLPVSSYQSLLAPALVLLLGGTVLGLSLVLRSRRGDIAVLIPVAVAVTGLALGPEVAWSPFVPAVAFLVVAITWMTWRARRARRRAIALLAGQTESDARVPGFAPDRRGSARPVIAAVIVLAVAVVAGVSAAGVFAPQGSRDVVRSAVERPFDPRDYASPLSGFRSYWSAEAAGAPLFDIEGLPDGARIRLAALDTYNGVVYSVGDESSDSASGFFARVPSTIDRTGESGTPVSATIVVSGYRGVWLPTTGDVERVTFSGSRASQLADAFYYNRTSNTAAVLGGVREGDSYTVEAIVPSAPDDDELRAAQPGDASVPQPSNVPDAVATAVADDTQGLDAPGEKLAAVVDAIKASGYISHGTDDGRPYSRSGHSADRITELLTAPLMLGDAEQYATTVALMADELGFPARVVLGFAPPAGTSTVTGSDVSAWVEVDLAGYGWVAIDATPEDRPIPEKLPDTKQQVSRPQVVIPPPPAADDTPVEPNRPEADQKKADDPDAFWPAVLGIVRVVGVVALVVLIVFAPVILIAGAKLARRRRRRRRPDAVSRIAGGWQELVDTGLDYGYDVPATATRLEAARAVGAVDLQTFARRADAAVFADERIDVREADQYWSDLAILRVAWAREYTRWQRIRAATRLRSLSARSGASGRGGERRG</sequence>
<dbReference type="InterPro" id="IPR052901">
    <property type="entry name" value="Bact_TGase-like"/>
</dbReference>
<feature type="compositionally biased region" description="Basic and acidic residues" evidence="1">
    <location>
        <begin position="601"/>
        <end position="611"/>
    </location>
</feature>
<keyword evidence="2" id="KW-0812">Transmembrane</keyword>
<dbReference type="Proteomes" id="UP000189735">
    <property type="component" value="Unassembled WGS sequence"/>
</dbReference>
<gene>
    <name evidence="4" type="ORF">SAMN06295879_1415</name>
</gene>
<feature type="domain" description="Transglutaminase-like" evidence="3">
    <location>
        <begin position="498"/>
        <end position="564"/>
    </location>
</feature>
<dbReference type="AlphaFoldDB" id="A0A1T4XPJ7"/>
<keyword evidence="2" id="KW-0472">Membrane</keyword>
<proteinExistence type="predicted"/>
<accession>A0A1T4XPJ7</accession>
<feature type="transmembrane region" description="Helical" evidence="2">
    <location>
        <begin position="39"/>
        <end position="58"/>
    </location>
</feature>
<feature type="compositionally biased region" description="Basic and acidic residues" evidence="1">
    <location>
        <begin position="566"/>
        <end position="575"/>
    </location>
</feature>
<name>A0A1T4XPJ7_9MICO</name>
<dbReference type="Pfam" id="PF01841">
    <property type="entry name" value="Transglut_core"/>
    <property type="match status" value="1"/>
</dbReference>
<evidence type="ECO:0000256" key="2">
    <source>
        <dbReference type="SAM" id="Phobius"/>
    </source>
</evidence>
<organism evidence="4 5">
    <name type="scientific">Agreia bicolorata</name>
    <dbReference type="NCBI Taxonomy" id="110935"/>
    <lineage>
        <taxon>Bacteria</taxon>
        <taxon>Bacillati</taxon>
        <taxon>Actinomycetota</taxon>
        <taxon>Actinomycetes</taxon>
        <taxon>Micrococcales</taxon>
        <taxon>Microbacteriaceae</taxon>
        <taxon>Agreia</taxon>
    </lineage>
</organism>
<dbReference type="Pfam" id="PF11992">
    <property type="entry name" value="TgpA_N"/>
    <property type="match status" value="1"/>
</dbReference>
<dbReference type="EMBL" id="FUYG01000003">
    <property type="protein sequence ID" value="SKA91028.1"/>
    <property type="molecule type" value="Genomic_DNA"/>
</dbReference>
<feature type="transmembrane region" description="Helical" evidence="2">
    <location>
        <begin position="616"/>
        <end position="647"/>
    </location>
</feature>
<feature type="transmembrane region" description="Helical" evidence="2">
    <location>
        <begin position="126"/>
        <end position="146"/>
    </location>
</feature>
<dbReference type="RefSeq" id="WP_078713869.1">
    <property type="nucleotide sequence ID" value="NZ_FUYG01000003.1"/>
</dbReference>
<dbReference type="InterPro" id="IPR038765">
    <property type="entry name" value="Papain-like_cys_pep_sf"/>
</dbReference>
<evidence type="ECO:0000256" key="1">
    <source>
        <dbReference type="SAM" id="MobiDB-lite"/>
    </source>
</evidence>
<dbReference type="SMART" id="SM00460">
    <property type="entry name" value="TGc"/>
    <property type="match status" value="1"/>
</dbReference>
<feature type="region of interest" description="Disordered" evidence="1">
    <location>
        <begin position="566"/>
        <end position="611"/>
    </location>
</feature>
<feature type="transmembrane region" description="Helical" evidence="2">
    <location>
        <begin position="230"/>
        <end position="252"/>
    </location>
</feature>
<dbReference type="InterPro" id="IPR021878">
    <property type="entry name" value="TgpA_N"/>
</dbReference>
<protein>
    <submittedName>
        <fullName evidence="4">Transglutaminase-like superfamily protein</fullName>
    </submittedName>
</protein>
<evidence type="ECO:0000259" key="3">
    <source>
        <dbReference type="SMART" id="SM00460"/>
    </source>
</evidence>
<evidence type="ECO:0000313" key="4">
    <source>
        <dbReference type="EMBL" id="SKA91028.1"/>
    </source>
</evidence>
<feature type="transmembrane region" description="Helical" evidence="2">
    <location>
        <begin position="153"/>
        <end position="170"/>
    </location>
</feature>
<reference evidence="5" key="1">
    <citation type="submission" date="2017-02" db="EMBL/GenBank/DDBJ databases">
        <authorList>
            <person name="Varghese N."/>
            <person name="Submissions S."/>
        </authorList>
    </citation>
    <scope>NUCLEOTIDE SEQUENCE [LARGE SCALE GENOMIC DNA]</scope>
    <source>
        <strain evidence="5">VKM Ac-2052</strain>
    </source>
</reference>
<dbReference type="PANTHER" id="PTHR42736">
    <property type="entry name" value="PROTEIN-GLUTAMINE GAMMA-GLUTAMYLTRANSFERASE"/>
    <property type="match status" value="1"/>
</dbReference>
<dbReference type="InterPro" id="IPR002931">
    <property type="entry name" value="Transglutaminase-like"/>
</dbReference>
<keyword evidence="2" id="KW-1133">Transmembrane helix</keyword>
<feature type="transmembrane region" description="Helical" evidence="2">
    <location>
        <begin position="65"/>
        <end position="84"/>
    </location>
</feature>
<dbReference type="Gene3D" id="3.10.620.30">
    <property type="match status" value="1"/>
</dbReference>
<dbReference type="SUPFAM" id="SSF54001">
    <property type="entry name" value="Cysteine proteinases"/>
    <property type="match status" value="1"/>
</dbReference>